<keyword evidence="6" id="KW-0812">Transmembrane</keyword>
<dbReference type="InterPro" id="IPR006260">
    <property type="entry name" value="TonB/TolA_C"/>
</dbReference>
<keyword evidence="5" id="KW-0997">Cell inner membrane</keyword>
<dbReference type="SUPFAM" id="SSF74653">
    <property type="entry name" value="TolA/TonB C-terminal domain"/>
    <property type="match status" value="1"/>
</dbReference>
<evidence type="ECO:0000256" key="10">
    <source>
        <dbReference type="SAM" id="SignalP"/>
    </source>
</evidence>
<sequence length="263" mass="28355">MHQSLFGGAMALLLAIAPAAHAQTLAPTLYDGPRYPGGPDSLRALVHRSTRLLAPNQAGRVVLQFELKDGQQPGNFKLVGPDRRAKSDLGKAAQAAQQYLQAQMPAWQPGPPKATDKPGRNPRIMLALNFAADASAQPYPYADQEPTFAYLPSGARNSNGPEAAAIPAQMAASYSGLAEYVQRQVRYPADALRNREQGRVNVYFEIAENGTVENPEIIGSAGSNLDDEVLRTVRGLRPAATPGLLNGRPVRVFYVLPITFKMI</sequence>
<evidence type="ECO:0000259" key="11">
    <source>
        <dbReference type="PROSITE" id="PS52015"/>
    </source>
</evidence>
<feature type="chain" id="PRO_5046238284" evidence="10">
    <location>
        <begin position="23"/>
        <end position="263"/>
    </location>
</feature>
<keyword evidence="3" id="KW-0813">Transport</keyword>
<evidence type="ECO:0000313" key="12">
    <source>
        <dbReference type="EMBL" id="MEL5996712.1"/>
    </source>
</evidence>
<evidence type="ECO:0000256" key="9">
    <source>
        <dbReference type="ARBA" id="ARBA00023136"/>
    </source>
</evidence>
<evidence type="ECO:0000256" key="7">
    <source>
        <dbReference type="ARBA" id="ARBA00022927"/>
    </source>
</evidence>
<accession>A0ABU9M3B9</accession>
<keyword evidence="7" id="KW-0653">Protein transport</keyword>
<evidence type="ECO:0000256" key="6">
    <source>
        <dbReference type="ARBA" id="ARBA00022692"/>
    </source>
</evidence>
<protein>
    <submittedName>
        <fullName evidence="12">Energy transducer TonB</fullName>
    </submittedName>
</protein>
<comment type="subcellular location">
    <subcellularLocation>
        <location evidence="1">Cell inner membrane</location>
        <topology evidence="1">Single-pass membrane protein</topology>
        <orientation evidence="1">Periplasmic side</orientation>
    </subcellularLocation>
</comment>
<organism evidence="12 13">
    <name type="scientific">Hymenobacter segetis</name>
    <dbReference type="NCBI Taxonomy" id="2025509"/>
    <lineage>
        <taxon>Bacteria</taxon>
        <taxon>Pseudomonadati</taxon>
        <taxon>Bacteroidota</taxon>
        <taxon>Cytophagia</taxon>
        <taxon>Cytophagales</taxon>
        <taxon>Hymenobacteraceae</taxon>
        <taxon>Hymenobacter</taxon>
    </lineage>
</organism>
<keyword evidence="10" id="KW-0732">Signal</keyword>
<keyword evidence="13" id="KW-1185">Reference proteome</keyword>
<dbReference type="Gene3D" id="3.30.1150.10">
    <property type="match status" value="1"/>
</dbReference>
<evidence type="ECO:0000256" key="8">
    <source>
        <dbReference type="ARBA" id="ARBA00022989"/>
    </source>
</evidence>
<evidence type="ECO:0000313" key="13">
    <source>
        <dbReference type="Proteomes" id="UP001479606"/>
    </source>
</evidence>
<keyword evidence="9" id="KW-0472">Membrane</keyword>
<dbReference type="PROSITE" id="PS52015">
    <property type="entry name" value="TONB_CTD"/>
    <property type="match status" value="1"/>
</dbReference>
<dbReference type="NCBIfam" id="TIGR01352">
    <property type="entry name" value="tonB_Cterm"/>
    <property type="match status" value="1"/>
</dbReference>
<dbReference type="InterPro" id="IPR051045">
    <property type="entry name" value="TonB-dependent_transducer"/>
</dbReference>
<evidence type="ECO:0000256" key="2">
    <source>
        <dbReference type="ARBA" id="ARBA00006555"/>
    </source>
</evidence>
<comment type="caution">
    <text evidence="12">The sequence shown here is derived from an EMBL/GenBank/DDBJ whole genome shotgun (WGS) entry which is preliminary data.</text>
</comment>
<evidence type="ECO:0000256" key="1">
    <source>
        <dbReference type="ARBA" id="ARBA00004383"/>
    </source>
</evidence>
<keyword evidence="4" id="KW-1003">Cell membrane</keyword>
<evidence type="ECO:0000256" key="5">
    <source>
        <dbReference type="ARBA" id="ARBA00022519"/>
    </source>
</evidence>
<feature type="signal peptide" evidence="10">
    <location>
        <begin position="1"/>
        <end position="22"/>
    </location>
</feature>
<name>A0ABU9M3B9_9BACT</name>
<reference evidence="12 13" key="1">
    <citation type="journal article" date="2018" name="Arch. Microbiol.">
        <title>Hymenobacter segetis sp. nov., isolated from soil.</title>
        <authorList>
            <person name="Ten L.N."/>
            <person name="Lim S.J."/>
            <person name="Kim B.O."/>
            <person name="Kang I.K."/>
            <person name="Jung H.Y."/>
        </authorList>
    </citation>
    <scope>NUCLEOTIDE SEQUENCE [LARGE SCALE GENOMIC DNA]</scope>
    <source>
        <strain evidence="12 13">S7-3-11</strain>
    </source>
</reference>
<proteinExistence type="inferred from homology"/>
<dbReference type="InterPro" id="IPR037682">
    <property type="entry name" value="TonB_C"/>
</dbReference>
<comment type="similarity">
    <text evidence="2">Belongs to the TonB family.</text>
</comment>
<dbReference type="Proteomes" id="UP001479606">
    <property type="component" value="Unassembled WGS sequence"/>
</dbReference>
<dbReference type="PANTHER" id="PTHR33446:SF2">
    <property type="entry name" value="PROTEIN TONB"/>
    <property type="match status" value="1"/>
</dbReference>
<dbReference type="Pfam" id="PF03544">
    <property type="entry name" value="TonB_C"/>
    <property type="match status" value="1"/>
</dbReference>
<evidence type="ECO:0000256" key="4">
    <source>
        <dbReference type="ARBA" id="ARBA00022475"/>
    </source>
</evidence>
<dbReference type="EMBL" id="JBCEVZ010000090">
    <property type="protein sequence ID" value="MEL5996712.1"/>
    <property type="molecule type" value="Genomic_DNA"/>
</dbReference>
<dbReference type="PANTHER" id="PTHR33446">
    <property type="entry name" value="PROTEIN TONB-RELATED"/>
    <property type="match status" value="1"/>
</dbReference>
<evidence type="ECO:0000256" key="3">
    <source>
        <dbReference type="ARBA" id="ARBA00022448"/>
    </source>
</evidence>
<dbReference type="RefSeq" id="WP_342301296.1">
    <property type="nucleotide sequence ID" value="NZ_JBCEVZ010000090.1"/>
</dbReference>
<feature type="domain" description="TonB C-terminal" evidence="11">
    <location>
        <begin position="172"/>
        <end position="263"/>
    </location>
</feature>
<keyword evidence="8" id="KW-1133">Transmembrane helix</keyword>
<gene>
    <name evidence="12" type="ORF">AAFH49_21055</name>
</gene>